<feature type="transmembrane region" description="Helical" evidence="13">
    <location>
        <begin position="7"/>
        <end position="32"/>
    </location>
</feature>
<evidence type="ECO:0000256" key="13">
    <source>
        <dbReference type="RuleBase" id="RU362101"/>
    </source>
</evidence>
<organism evidence="14 15">
    <name type="scientific">Haemophilus influenzae</name>
    <dbReference type="NCBI Taxonomy" id="727"/>
    <lineage>
        <taxon>Bacteria</taxon>
        <taxon>Pseudomonadati</taxon>
        <taxon>Pseudomonadota</taxon>
        <taxon>Gammaproteobacteria</taxon>
        <taxon>Pasteurellales</taxon>
        <taxon>Pasteurellaceae</taxon>
        <taxon>Haemophilus</taxon>
    </lineage>
</organism>
<accession>A0A2S9RT34</accession>
<feature type="transmembrane region" description="Helical" evidence="13">
    <location>
        <begin position="52"/>
        <end position="74"/>
    </location>
</feature>
<dbReference type="RefSeq" id="WP_105881732.1">
    <property type="nucleotide sequence ID" value="NZ_CP135761.1"/>
</dbReference>
<dbReference type="GO" id="GO:0032025">
    <property type="term" value="P:response to cobalt ion"/>
    <property type="evidence" value="ECO:0007669"/>
    <property type="project" value="TreeGrafter"/>
</dbReference>
<protein>
    <recommendedName>
        <fullName evidence="13">Nickel/cobalt efflux system</fullName>
    </recommendedName>
</protein>
<dbReference type="Proteomes" id="UP000238532">
    <property type="component" value="Unassembled WGS sequence"/>
</dbReference>
<evidence type="ECO:0000256" key="7">
    <source>
        <dbReference type="ARBA" id="ARBA00022692"/>
    </source>
</evidence>
<evidence type="ECO:0000256" key="4">
    <source>
        <dbReference type="ARBA" id="ARBA00022448"/>
    </source>
</evidence>
<evidence type="ECO:0000256" key="10">
    <source>
        <dbReference type="ARBA" id="ARBA00023112"/>
    </source>
</evidence>
<dbReference type="GO" id="GO:0046583">
    <property type="term" value="F:monoatomic cation efflux transmembrane transporter activity"/>
    <property type="evidence" value="ECO:0007669"/>
    <property type="project" value="TreeGrafter"/>
</dbReference>
<dbReference type="InterPro" id="IPR051224">
    <property type="entry name" value="NiCoT_RcnA"/>
</dbReference>
<keyword evidence="7 13" id="KW-0812">Transmembrane</keyword>
<keyword evidence="6" id="KW-0533">Nickel</keyword>
<evidence type="ECO:0000256" key="5">
    <source>
        <dbReference type="ARBA" id="ARBA00022475"/>
    </source>
</evidence>
<dbReference type="GO" id="GO:0010045">
    <property type="term" value="P:response to nickel cation"/>
    <property type="evidence" value="ECO:0007669"/>
    <property type="project" value="TreeGrafter"/>
</dbReference>
<keyword evidence="5" id="KW-1003">Cell membrane</keyword>
<keyword evidence="11 13" id="KW-0472">Membrane</keyword>
<keyword evidence="3" id="KW-0171">Cobalt transport</keyword>
<evidence type="ECO:0000256" key="12">
    <source>
        <dbReference type="ARBA" id="ARBA00023285"/>
    </source>
</evidence>
<comment type="function">
    <text evidence="1">Efflux system for nickel and cobalt.</text>
</comment>
<feature type="transmembrane region" description="Helical" evidence="13">
    <location>
        <begin position="291"/>
        <end position="312"/>
    </location>
</feature>
<dbReference type="PANTHER" id="PTHR40659:SF1">
    <property type="entry name" value="NICKEL_COBALT EFFLUX SYSTEM RCNA"/>
    <property type="match status" value="1"/>
</dbReference>
<dbReference type="GO" id="GO:0015099">
    <property type="term" value="F:nickel cation transmembrane transporter activity"/>
    <property type="evidence" value="ECO:0007669"/>
    <property type="project" value="UniProtKB-UniRule"/>
</dbReference>
<comment type="subcellular location">
    <subcellularLocation>
        <location evidence="2 13">Cell membrane</location>
        <topology evidence="2 13">Multi-pass membrane protein</topology>
    </subcellularLocation>
</comment>
<gene>
    <name evidence="14" type="ORF">BV102_00608</name>
</gene>
<keyword evidence="9" id="KW-0406">Ion transport</keyword>
<feature type="transmembrane region" description="Helical" evidence="13">
    <location>
        <begin position="213"/>
        <end position="236"/>
    </location>
</feature>
<dbReference type="GO" id="GO:0005886">
    <property type="term" value="C:plasma membrane"/>
    <property type="evidence" value="ECO:0007669"/>
    <property type="project" value="UniProtKB-SubCell"/>
</dbReference>
<sequence>MKKYKTGLVLLVIALALFGYFSPWFFLHIAAWQKDFNQLISENLHQIQNNNFNAGITLVFASFIYGVLHALGPGHGKFIIASYLSTHESQLKQSTILSLLSSLMQGIVAITATTLLVVVLNLSSRYFKLSQLWLERTALLLLVFLGCYWIWQGLRAYRKKTTLSIKSLNPLPQHEKSAVKNNCTFQSNTCGCGHQHLPSPTQTAQATNLKSQFLVILTIGMRPCSGAIFVLFLAYMLELYGWGILAVLAMSFGTGLMLSAFAGIVRYARNTAIHLGHWYSSKHTKGKSESIVKLIAGGIMLFFALSLLYGTLNPVNGGSILFGN</sequence>
<evidence type="ECO:0000256" key="6">
    <source>
        <dbReference type="ARBA" id="ARBA00022596"/>
    </source>
</evidence>
<reference evidence="14 15" key="1">
    <citation type="submission" date="2017-04" db="EMBL/GenBank/DDBJ databases">
        <title>Haemophilus influenzae in COPD genome sequencing project.</title>
        <authorList>
            <person name="Murphy T.F."/>
            <person name="Kong Y."/>
            <person name="Nadendla S."/>
            <person name="Tettelin H."/>
            <person name="Pettigrew M."/>
        </authorList>
    </citation>
    <scope>NUCLEOTIDE SEQUENCE [LARGE SCALE GENOMIC DNA]</scope>
    <source>
        <strain evidence="14 15">56P127H1</strain>
    </source>
</reference>
<dbReference type="Pfam" id="PF03824">
    <property type="entry name" value="NicO"/>
    <property type="match status" value="1"/>
</dbReference>
<comment type="similarity">
    <text evidence="13">Belongs to the NiCoT transporter (TC 2.A.52) family.</text>
</comment>
<dbReference type="PANTHER" id="PTHR40659">
    <property type="entry name" value="NICKEL/COBALT EFFLUX SYSTEM RCNA"/>
    <property type="match status" value="1"/>
</dbReference>
<evidence type="ECO:0000256" key="2">
    <source>
        <dbReference type="ARBA" id="ARBA00004651"/>
    </source>
</evidence>
<evidence type="ECO:0000256" key="8">
    <source>
        <dbReference type="ARBA" id="ARBA00022989"/>
    </source>
</evidence>
<dbReference type="EMBL" id="NEBY01000002">
    <property type="protein sequence ID" value="PRJ68530.1"/>
    <property type="molecule type" value="Genomic_DNA"/>
</dbReference>
<keyword evidence="12" id="KW-0170">Cobalt</keyword>
<evidence type="ECO:0000313" key="14">
    <source>
        <dbReference type="EMBL" id="PRJ68530.1"/>
    </source>
</evidence>
<name>A0A2S9RT34_HAEIF</name>
<keyword evidence="4 13" id="KW-0813">Transport</keyword>
<comment type="caution">
    <text evidence="14">The sequence shown here is derived from an EMBL/GenBank/DDBJ whole genome shotgun (WGS) entry which is preliminary data.</text>
</comment>
<feature type="transmembrane region" description="Helical" evidence="13">
    <location>
        <begin position="242"/>
        <end position="265"/>
    </location>
</feature>
<dbReference type="AlphaFoldDB" id="A0A2S9RT34"/>
<evidence type="ECO:0000313" key="15">
    <source>
        <dbReference type="Proteomes" id="UP000238532"/>
    </source>
</evidence>
<keyword evidence="10" id="KW-0921">Nickel transport</keyword>
<dbReference type="InterPro" id="IPR011541">
    <property type="entry name" value="Ni/Co_transpt_high_affinity"/>
</dbReference>
<evidence type="ECO:0000256" key="9">
    <source>
        <dbReference type="ARBA" id="ARBA00023065"/>
    </source>
</evidence>
<feature type="transmembrane region" description="Helical" evidence="13">
    <location>
        <begin position="95"/>
        <end position="120"/>
    </location>
</feature>
<evidence type="ECO:0000256" key="1">
    <source>
        <dbReference type="ARBA" id="ARBA00002510"/>
    </source>
</evidence>
<feature type="transmembrane region" description="Helical" evidence="13">
    <location>
        <begin position="132"/>
        <end position="151"/>
    </location>
</feature>
<dbReference type="GO" id="GO:0006824">
    <property type="term" value="P:cobalt ion transport"/>
    <property type="evidence" value="ECO:0007669"/>
    <property type="project" value="UniProtKB-KW"/>
</dbReference>
<evidence type="ECO:0000256" key="3">
    <source>
        <dbReference type="ARBA" id="ARBA00022426"/>
    </source>
</evidence>
<proteinExistence type="inferred from homology"/>
<evidence type="ECO:0000256" key="11">
    <source>
        <dbReference type="ARBA" id="ARBA00023136"/>
    </source>
</evidence>
<keyword evidence="8 13" id="KW-1133">Transmembrane helix</keyword>